<evidence type="ECO:0000256" key="1">
    <source>
        <dbReference type="ARBA" id="ARBA00005254"/>
    </source>
</evidence>
<dbReference type="PROSITE" id="PS00166">
    <property type="entry name" value="ENOYL_COA_HYDRATASE"/>
    <property type="match status" value="1"/>
</dbReference>
<name>A0A8G2BIM3_9PROT</name>
<proteinExistence type="inferred from homology"/>
<dbReference type="PANTHER" id="PTHR11941">
    <property type="entry name" value="ENOYL-COA HYDRATASE-RELATED"/>
    <property type="match status" value="1"/>
</dbReference>
<dbReference type="FunFam" id="1.10.12.10:FF:000001">
    <property type="entry name" value="Probable enoyl-CoA hydratase, mitochondrial"/>
    <property type="match status" value="1"/>
</dbReference>
<dbReference type="PANTHER" id="PTHR11941:SF54">
    <property type="entry name" value="ENOYL-COA HYDRATASE, MITOCHONDRIAL"/>
    <property type="match status" value="1"/>
</dbReference>
<evidence type="ECO:0000313" key="5">
    <source>
        <dbReference type="Proteomes" id="UP000198615"/>
    </source>
</evidence>
<dbReference type="GO" id="GO:0016836">
    <property type="term" value="F:hydro-lyase activity"/>
    <property type="evidence" value="ECO:0007669"/>
    <property type="project" value="UniProtKB-ARBA"/>
</dbReference>
<accession>A0A8G2BIM3</accession>
<sequence>MSVADLAPETLTLEMVDEHVLLVTLDRPDVRNALNTQMGFDLRDLWVELYRDAGEVRCVVLTGRGDKAFCAGGDLKERNGMTDADWRRQHALFEQMVKAQLDCPVPIVAAVNGAAFAGGLEIVLGCDFAYAAPTARFALTEVTLGIIPGAAGTQNLPRAVGLRRAKEIILTGRPFSAEDALAWGAVNRICADGTLLDAALDTARAIAGNAPISVRQAKKSINASEMMDLKNGYDFEIEAYNRTVPTEDRLEGVRAFNEKRQPVYKGR</sequence>
<keyword evidence="2" id="KW-0456">Lyase</keyword>
<dbReference type="Pfam" id="PF00378">
    <property type="entry name" value="ECH_1"/>
    <property type="match status" value="1"/>
</dbReference>
<dbReference type="Gene3D" id="3.90.226.10">
    <property type="entry name" value="2-enoyl-CoA Hydratase, Chain A, domain 1"/>
    <property type="match status" value="1"/>
</dbReference>
<comment type="caution">
    <text evidence="4">The sequence shown here is derived from an EMBL/GenBank/DDBJ whole genome shotgun (WGS) entry which is preliminary data.</text>
</comment>
<organism evidence="4 5">
    <name type="scientific">Thalassobaculum litoreum DSM 18839</name>
    <dbReference type="NCBI Taxonomy" id="1123362"/>
    <lineage>
        <taxon>Bacteria</taxon>
        <taxon>Pseudomonadati</taxon>
        <taxon>Pseudomonadota</taxon>
        <taxon>Alphaproteobacteria</taxon>
        <taxon>Rhodospirillales</taxon>
        <taxon>Thalassobaculaceae</taxon>
        <taxon>Thalassobaculum</taxon>
    </lineage>
</organism>
<evidence type="ECO:0000256" key="3">
    <source>
        <dbReference type="RuleBase" id="RU003707"/>
    </source>
</evidence>
<gene>
    <name evidence="4" type="ORF">SAMN05660686_01421</name>
</gene>
<dbReference type="EMBL" id="FNBW01000003">
    <property type="protein sequence ID" value="SDF45449.1"/>
    <property type="molecule type" value="Genomic_DNA"/>
</dbReference>
<dbReference type="Proteomes" id="UP000198615">
    <property type="component" value="Unassembled WGS sequence"/>
</dbReference>
<dbReference type="InterPro" id="IPR018376">
    <property type="entry name" value="Enoyl-CoA_hyd/isom_CS"/>
</dbReference>
<dbReference type="AlphaFoldDB" id="A0A8G2BIM3"/>
<dbReference type="InterPro" id="IPR014748">
    <property type="entry name" value="Enoyl-CoA_hydra_C"/>
</dbReference>
<evidence type="ECO:0000256" key="2">
    <source>
        <dbReference type="ARBA" id="ARBA00023239"/>
    </source>
</evidence>
<dbReference type="InterPro" id="IPR001753">
    <property type="entry name" value="Enoyl-CoA_hydra/iso"/>
</dbReference>
<dbReference type="CDD" id="cd06558">
    <property type="entry name" value="crotonase-like"/>
    <property type="match status" value="1"/>
</dbReference>
<dbReference type="FunFam" id="3.90.226.10:FF:000009">
    <property type="entry name" value="Carnitinyl-CoA dehydratase"/>
    <property type="match status" value="1"/>
</dbReference>
<dbReference type="OrthoDB" id="9795613at2"/>
<dbReference type="Gene3D" id="1.10.12.10">
    <property type="entry name" value="Lyase 2-enoyl-coa Hydratase, Chain A, domain 2"/>
    <property type="match status" value="1"/>
</dbReference>
<comment type="similarity">
    <text evidence="1 3">Belongs to the enoyl-CoA hydratase/isomerase family.</text>
</comment>
<evidence type="ECO:0000313" key="4">
    <source>
        <dbReference type="EMBL" id="SDF45449.1"/>
    </source>
</evidence>
<dbReference type="GO" id="GO:0006635">
    <property type="term" value="P:fatty acid beta-oxidation"/>
    <property type="evidence" value="ECO:0007669"/>
    <property type="project" value="TreeGrafter"/>
</dbReference>
<protein>
    <submittedName>
        <fullName evidence="4">Enoyl-CoA hydratase/carnithine racemase</fullName>
    </submittedName>
</protein>
<keyword evidence="5" id="KW-1185">Reference proteome</keyword>
<dbReference type="InterPro" id="IPR029045">
    <property type="entry name" value="ClpP/crotonase-like_dom_sf"/>
</dbReference>
<reference evidence="4 5" key="1">
    <citation type="submission" date="2016-10" db="EMBL/GenBank/DDBJ databases">
        <authorList>
            <person name="Varghese N."/>
            <person name="Submissions S."/>
        </authorList>
    </citation>
    <scope>NUCLEOTIDE SEQUENCE [LARGE SCALE GENOMIC DNA]</scope>
    <source>
        <strain evidence="4 5">DSM 18839</strain>
    </source>
</reference>
<dbReference type="SUPFAM" id="SSF52096">
    <property type="entry name" value="ClpP/crotonase"/>
    <property type="match status" value="1"/>
</dbReference>
<dbReference type="RefSeq" id="WP_028795387.1">
    <property type="nucleotide sequence ID" value="NZ_FNBW01000003.1"/>
</dbReference>